<accession>A0A1I7WKI1</accession>
<dbReference type="AlphaFoldDB" id="A0A1I7WKI1"/>
<feature type="region of interest" description="Disordered" evidence="1">
    <location>
        <begin position="1"/>
        <end position="68"/>
    </location>
</feature>
<name>A0A1I7WKI1_HETBA</name>
<evidence type="ECO:0000313" key="2">
    <source>
        <dbReference type="Proteomes" id="UP000095283"/>
    </source>
</evidence>
<proteinExistence type="predicted"/>
<protein>
    <submittedName>
        <fullName evidence="3">ATP-dependent DNA helicase</fullName>
    </submittedName>
</protein>
<dbReference type="WBParaSite" id="Hba_05556">
    <property type="protein sequence ID" value="Hba_05556"/>
    <property type="gene ID" value="Hba_05556"/>
</dbReference>
<sequence>MAYEQRHRSADREMAYEQRRRSADREMAYEQRHRSADREMAYEQRRRSADREMDYEQRHRSADREMAYEQRHRSADRARVINQLPVSPATRDVEGVYLLRACWRVPQTWVIKPLLTTNKKCTTERLTYYKLRQLCILLNCNREKPRTGSGNPLQRVPIRLRSLITIVQTRTHSVCHLGVACASHCNTPSLIPSYYQPICSILRINTGSAI</sequence>
<organism evidence="2 3">
    <name type="scientific">Heterorhabditis bacteriophora</name>
    <name type="common">Entomopathogenic nematode worm</name>
    <dbReference type="NCBI Taxonomy" id="37862"/>
    <lineage>
        <taxon>Eukaryota</taxon>
        <taxon>Metazoa</taxon>
        <taxon>Ecdysozoa</taxon>
        <taxon>Nematoda</taxon>
        <taxon>Chromadorea</taxon>
        <taxon>Rhabditida</taxon>
        <taxon>Rhabditina</taxon>
        <taxon>Rhabditomorpha</taxon>
        <taxon>Strongyloidea</taxon>
        <taxon>Heterorhabditidae</taxon>
        <taxon>Heterorhabditis</taxon>
    </lineage>
</organism>
<evidence type="ECO:0000256" key="1">
    <source>
        <dbReference type="SAM" id="MobiDB-lite"/>
    </source>
</evidence>
<reference evidence="3" key="1">
    <citation type="submission" date="2016-11" db="UniProtKB">
        <authorList>
            <consortium name="WormBaseParasite"/>
        </authorList>
    </citation>
    <scope>IDENTIFICATION</scope>
</reference>
<keyword evidence="2" id="KW-1185">Reference proteome</keyword>
<dbReference type="Proteomes" id="UP000095283">
    <property type="component" value="Unplaced"/>
</dbReference>
<evidence type="ECO:0000313" key="3">
    <source>
        <dbReference type="WBParaSite" id="Hba_05556"/>
    </source>
</evidence>